<keyword evidence="2" id="KW-0732">Signal</keyword>
<evidence type="ECO:0000256" key="1">
    <source>
        <dbReference type="SAM" id="MobiDB-lite"/>
    </source>
</evidence>
<organism evidence="3 4">
    <name type="scientific">Apis cerana cerana</name>
    <name type="common">Oriental honeybee</name>
    <dbReference type="NCBI Taxonomy" id="94128"/>
    <lineage>
        <taxon>Eukaryota</taxon>
        <taxon>Metazoa</taxon>
        <taxon>Ecdysozoa</taxon>
        <taxon>Arthropoda</taxon>
        <taxon>Hexapoda</taxon>
        <taxon>Insecta</taxon>
        <taxon>Pterygota</taxon>
        <taxon>Neoptera</taxon>
        <taxon>Endopterygota</taxon>
        <taxon>Hymenoptera</taxon>
        <taxon>Apocrita</taxon>
        <taxon>Aculeata</taxon>
        <taxon>Apoidea</taxon>
        <taxon>Anthophila</taxon>
        <taxon>Apidae</taxon>
        <taxon>Apis</taxon>
    </lineage>
</organism>
<accession>A0A2A3EI79</accession>
<feature type="compositionally biased region" description="Low complexity" evidence="1">
    <location>
        <begin position="220"/>
        <end position="244"/>
    </location>
</feature>
<proteinExistence type="predicted"/>
<evidence type="ECO:0000313" key="4">
    <source>
        <dbReference type="Proteomes" id="UP000242457"/>
    </source>
</evidence>
<feature type="compositionally biased region" description="Basic and acidic residues" evidence="1">
    <location>
        <begin position="138"/>
        <end position="157"/>
    </location>
</feature>
<evidence type="ECO:0008006" key="5">
    <source>
        <dbReference type="Google" id="ProtNLM"/>
    </source>
</evidence>
<name>A0A2A3EI79_APICC</name>
<evidence type="ECO:0000313" key="3">
    <source>
        <dbReference type="EMBL" id="PBC30909.1"/>
    </source>
</evidence>
<dbReference type="AlphaFoldDB" id="A0A2A3EI79"/>
<feature type="region of interest" description="Disordered" evidence="1">
    <location>
        <begin position="332"/>
        <end position="352"/>
    </location>
</feature>
<sequence>MAQLAMFVMAVFLISQALADIIVQPGYEHSAQQRVATQPPETVRHSVQQDNQQQDRQQERYADPGYHLELHPVYGNSYHVPSYAVLPIYSGTLPPMSKATYKRLLSSLGEITEVPSNLPPQYYQYNLPPAVHSRRKRSNGEKLDSAGQGNKHDENDVAAKPSLSDDAMSVVDLQNQDEKRVKARHSVTLLGLKPSNMRPVHQQYRTYDPQQMTGGQQTLSQANPQETSQQQQQQAAATPSQTSNPDAENVQRSIFLQDHLSQQPQQFRLEQRKFPELRPLSAGQSSPIVAKSDDHVAARTSMIPSGVNNEEIVGTKLGDIYKIKVIQNLHQHGRGRTTENTPKEDVSVNFINPGNNKGVNKNLATVQGGGEQAAAQTGAEQLVQVYQLPDELGVNYVQNPQYIVLPQTYPLNYVGNYVDNYASAVYPYTPLYSSYKICFESPDNLQQPIAYQLV</sequence>
<dbReference type="EMBL" id="KZ288254">
    <property type="protein sequence ID" value="PBC30909.1"/>
    <property type="molecule type" value="Genomic_DNA"/>
</dbReference>
<dbReference type="Proteomes" id="UP000242457">
    <property type="component" value="Unassembled WGS sequence"/>
</dbReference>
<feature type="chain" id="PRO_5012246216" description="DUF4794 domain-containing protein" evidence="2">
    <location>
        <begin position="20"/>
        <end position="454"/>
    </location>
</feature>
<feature type="region of interest" description="Disordered" evidence="1">
    <location>
        <begin position="211"/>
        <end position="247"/>
    </location>
</feature>
<protein>
    <recommendedName>
        <fullName evidence="5">DUF4794 domain-containing protein</fullName>
    </recommendedName>
</protein>
<gene>
    <name evidence="3" type="ORF">APICC_07932</name>
</gene>
<feature type="region of interest" description="Disordered" evidence="1">
    <location>
        <begin position="32"/>
        <end position="59"/>
    </location>
</feature>
<dbReference type="OrthoDB" id="7608670at2759"/>
<feature type="region of interest" description="Disordered" evidence="1">
    <location>
        <begin position="131"/>
        <end position="167"/>
    </location>
</feature>
<evidence type="ECO:0000256" key="2">
    <source>
        <dbReference type="SAM" id="SignalP"/>
    </source>
</evidence>
<reference evidence="3 4" key="1">
    <citation type="submission" date="2014-07" db="EMBL/GenBank/DDBJ databases">
        <title>Genomic and transcriptomic analysis on Apis cerana provide comprehensive insights into honey bee biology.</title>
        <authorList>
            <person name="Diao Q."/>
            <person name="Sun L."/>
            <person name="Zheng H."/>
            <person name="Zheng H."/>
            <person name="Xu S."/>
            <person name="Wang S."/>
            <person name="Zeng Z."/>
            <person name="Hu F."/>
            <person name="Su S."/>
            <person name="Wu J."/>
        </authorList>
    </citation>
    <scope>NUCLEOTIDE SEQUENCE [LARGE SCALE GENOMIC DNA]</scope>
    <source>
        <tissue evidence="3">Pupae without intestine</tissue>
    </source>
</reference>
<keyword evidence="4" id="KW-1185">Reference proteome</keyword>
<feature type="signal peptide" evidence="2">
    <location>
        <begin position="1"/>
        <end position="19"/>
    </location>
</feature>